<dbReference type="Proteomes" id="UP000176005">
    <property type="component" value="Unassembled WGS sequence"/>
</dbReference>
<dbReference type="Gene3D" id="3.40.50.980">
    <property type="match status" value="2"/>
</dbReference>
<name>A0A1E7KWT9_9ACTN</name>
<dbReference type="PATRIC" id="fig|518642.10.peg.6216"/>
<dbReference type="GO" id="GO:0016878">
    <property type="term" value="F:acid-thiol ligase activity"/>
    <property type="evidence" value="ECO:0007669"/>
    <property type="project" value="UniProtKB-ARBA"/>
</dbReference>
<dbReference type="EMBL" id="LJGW01000431">
    <property type="protein sequence ID" value="OEV08293.1"/>
    <property type="molecule type" value="Genomic_DNA"/>
</dbReference>
<dbReference type="InterPro" id="IPR000873">
    <property type="entry name" value="AMP-dep_synth/lig_dom"/>
</dbReference>
<accession>A0A1E7KWT9</accession>
<protein>
    <submittedName>
        <fullName evidence="6">Triostin synthetase I</fullName>
    </submittedName>
</protein>
<keyword evidence="7" id="KW-1185">Reference proteome</keyword>
<keyword evidence="2" id="KW-0547">Nucleotide-binding</keyword>
<evidence type="ECO:0000313" key="7">
    <source>
        <dbReference type="Proteomes" id="UP000176005"/>
    </source>
</evidence>
<dbReference type="PANTHER" id="PTHR43767:SF1">
    <property type="entry name" value="NONRIBOSOMAL PEPTIDE SYNTHASE PES1 (EUROFUNG)-RELATED"/>
    <property type="match status" value="1"/>
</dbReference>
<dbReference type="SUPFAM" id="SSF56801">
    <property type="entry name" value="Acetyl-CoA synthetase-like"/>
    <property type="match status" value="1"/>
</dbReference>
<dbReference type="PANTHER" id="PTHR43767">
    <property type="entry name" value="LONG-CHAIN-FATTY-ACID--COA LIGASE"/>
    <property type="match status" value="1"/>
</dbReference>
<dbReference type="RefSeq" id="WP_070019760.1">
    <property type="nucleotide sequence ID" value="NZ_LJGW01000431.1"/>
</dbReference>
<dbReference type="FunFam" id="2.30.38.10:FF:000003">
    <property type="entry name" value="Vibriobactin-specific 2,3-dihydroxybenzoate-AMP ligase"/>
    <property type="match status" value="1"/>
</dbReference>
<evidence type="ECO:0000259" key="4">
    <source>
        <dbReference type="Pfam" id="PF00501"/>
    </source>
</evidence>
<dbReference type="PROSITE" id="PS00455">
    <property type="entry name" value="AMP_BINDING"/>
    <property type="match status" value="1"/>
</dbReference>
<dbReference type="InterPro" id="IPR020845">
    <property type="entry name" value="AMP-binding_CS"/>
</dbReference>
<reference evidence="6 7" key="1">
    <citation type="journal article" date="2016" name="Front. Microbiol.">
        <title>Comparative Genomics Analysis of Streptomyces Species Reveals Their Adaptation to the Marine Environment and Their Diversity at the Genomic Level.</title>
        <authorList>
            <person name="Tian X."/>
            <person name="Zhang Z."/>
            <person name="Yang T."/>
            <person name="Chen M."/>
            <person name="Li J."/>
            <person name="Chen F."/>
            <person name="Yang J."/>
            <person name="Li W."/>
            <person name="Zhang B."/>
            <person name="Zhang Z."/>
            <person name="Wu J."/>
            <person name="Zhang C."/>
            <person name="Long L."/>
            <person name="Xiao J."/>
        </authorList>
    </citation>
    <scope>NUCLEOTIDE SEQUENCE [LARGE SCALE GENOMIC DNA]</scope>
    <source>
        <strain evidence="6 7">SCSIO 10429</strain>
    </source>
</reference>
<evidence type="ECO:0000256" key="3">
    <source>
        <dbReference type="ARBA" id="ARBA00022840"/>
    </source>
</evidence>
<proteinExistence type="predicted"/>
<evidence type="ECO:0000313" key="6">
    <source>
        <dbReference type="EMBL" id="OEV08293.1"/>
    </source>
</evidence>
<evidence type="ECO:0000256" key="1">
    <source>
        <dbReference type="ARBA" id="ARBA00022598"/>
    </source>
</evidence>
<keyword evidence="1" id="KW-0436">Ligase</keyword>
<dbReference type="Gene3D" id="3.30.300.30">
    <property type="match status" value="1"/>
</dbReference>
<feature type="domain" description="AMP-dependent synthetase/ligase" evidence="4">
    <location>
        <begin position="34"/>
        <end position="396"/>
    </location>
</feature>
<sequence>MREGCVPWPEKLAGVYRERGYWTDELLGGLPEDAVAAGEARTALVTRDGSLTYAGLDAAADRMAAGLRARGLTAGDAVVVQLPNTAELVVVCLALFRTGVLPVFALPAHRAVEIEHLVRTSEAVAYICPDVTPGCDHREVARQVQARTEGLAHVLVSGDPGPYTALSEVDAAPEPAADRAPLDPEDVALFLLSGGTSGPPKLIPRTHADYTYQLRASARLCGVGAESRYLAALPVGHNFALGCPGVLGTLRQGGTVVLAPAPTPDVCFPLVEKAGVTVSSLVPPLVPLWLDAVEWSDSDLSSLRLLQVGGARLDPATAARVSPALGCTLQQVYGMAEGLLNFTRVDDPPEIVHHTQGRPLSPGDEIRVTREDGSPAADGEEGELLTRGPYTLRGYYRAPERNRTHFTDDGFFATGDLVTRDPAGNFAVVGRINDVINRGGEKVPAQEVEEHLLHDPRVQSAALIPLPDPHWGELTCACVQPRDAADPPELRSLQNMLREKGLAAYKLPDRLEILPQLPLTAVGKIDKKKLKSLLTPAEPPEERP</sequence>
<evidence type="ECO:0000256" key="2">
    <source>
        <dbReference type="ARBA" id="ARBA00022741"/>
    </source>
</evidence>
<dbReference type="InterPro" id="IPR045851">
    <property type="entry name" value="AMP-bd_C_sf"/>
</dbReference>
<dbReference type="Gene3D" id="2.30.38.10">
    <property type="entry name" value="Luciferase, Domain 3"/>
    <property type="match status" value="1"/>
</dbReference>
<evidence type="ECO:0000259" key="5">
    <source>
        <dbReference type="Pfam" id="PF13193"/>
    </source>
</evidence>
<dbReference type="InterPro" id="IPR050237">
    <property type="entry name" value="ATP-dep_AMP-bd_enzyme"/>
</dbReference>
<dbReference type="InterPro" id="IPR025110">
    <property type="entry name" value="AMP-bd_C"/>
</dbReference>
<feature type="domain" description="AMP-binding enzyme C-terminal" evidence="5">
    <location>
        <begin position="447"/>
        <end position="524"/>
    </location>
</feature>
<comment type="caution">
    <text evidence="6">The sequence shown here is derived from an EMBL/GenBank/DDBJ whole genome shotgun (WGS) entry which is preliminary data.</text>
</comment>
<dbReference type="Pfam" id="PF00501">
    <property type="entry name" value="AMP-binding"/>
    <property type="match status" value="1"/>
</dbReference>
<organism evidence="6 7">
    <name type="scientific">Streptomyces nanshensis</name>
    <dbReference type="NCBI Taxonomy" id="518642"/>
    <lineage>
        <taxon>Bacteria</taxon>
        <taxon>Bacillati</taxon>
        <taxon>Actinomycetota</taxon>
        <taxon>Actinomycetes</taxon>
        <taxon>Kitasatosporales</taxon>
        <taxon>Streptomycetaceae</taxon>
        <taxon>Streptomyces</taxon>
    </lineage>
</organism>
<keyword evidence="3" id="KW-0067">ATP-binding</keyword>
<gene>
    <name evidence="6" type="ORF">AN218_27140</name>
</gene>
<dbReference type="GO" id="GO:0005524">
    <property type="term" value="F:ATP binding"/>
    <property type="evidence" value="ECO:0007669"/>
    <property type="project" value="UniProtKB-KW"/>
</dbReference>
<dbReference type="Pfam" id="PF13193">
    <property type="entry name" value="AMP-binding_C"/>
    <property type="match status" value="1"/>
</dbReference>
<dbReference type="AlphaFoldDB" id="A0A1E7KWT9"/>